<dbReference type="GO" id="GO:0022857">
    <property type="term" value="F:transmembrane transporter activity"/>
    <property type="evidence" value="ECO:0007669"/>
    <property type="project" value="TreeGrafter"/>
</dbReference>
<evidence type="ECO:0000256" key="8">
    <source>
        <dbReference type="SAM" id="Phobius"/>
    </source>
</evidence>
<evidence type="ECO:0000256" key="4">
    <source>
        <dbReference type="ARBA" id="ARBA00022692"/>
    </source>
</evidence>
<evidence type="ECO:0000256" key="3">
    <source>
        <dbReference type="ARBA" id="ARBA00022448"/>
    </source>
</evidence>
<dbReference type="InterPro" id="IPR018108">
    <property type="entry name" value="MCP_transmembrane"/>
</dbReference>
<keyword evidence="5" id="KW-0677">Repeat</keyword>
<dbReference type="Pfam" id="PF00153">
    <property type="entry name" value="Mito_carr"/>
    <property type="match status" value="2"/>
</dbReference>
<evidence type="ECO:0000256" key="2">
    <source>
        <dbReference type="ARBA" id="ARBA00006375"/>
    </source>
</evidence>
<evidence type="ECO:0000313" key="9">
    <source>
        <dbReference type="EMBL" id="AYV84697.1"/>
    </source>
</evidence>
<dbReference type="InterPro" id="IPR023395">
    <property type="entry name" value="MCP_dom_sf"/>
</dbReference>
<evidence type="ECO:0000256" key="1">
    <source>
        <dbReference type="ARBA" id="ARBA00004141"/>
    </source>
</evidence>
<dbReference type="PANTHER" id="PTHR45624">
    <property type="entry name" value="MITOCHONDRIAL BASIC AMINO ACIDS TRANSPORTER-RELATED"/>
    <property type="match status" value="1"/>
</dbReference>
<protein>
    <recommendedName>
        <fullName evidence="10">Mitochondrial carrier protein</fullName>
    </recommendedName>
</protein>
<dbReference type="SUPFAM" id="SSF103506">
    <property type="entry name" value="Mitochondrial carrier"/>
    <property type="match status" value="1"/>
</dbReference>
<reference evidence="9" key="1">
    <citation type="submission" date="2018-10" db="EMBL/GenBank/DDBJ databases">
        <title>Hidden diversity of soil giant viruses.</title>
        <authorList>
            <person name="Schulz F."/>
            <person name="Alteio L."/>
            <person name="Goudeau D."/>
            <person name="Ryan E.M."/>
            <person name="Malmstrom R.R."/>
            <person name="Blanchard J."/>
            <person name="Woyke T."/>
        </authorList>
    </citation>
    <scope>NUCLEOTIDE SEQUENCE</scope>
    <source>
        <strain evidence="9">HYV1</strain>
    </source>
</reference>
<comment type="similarity">
    <text evidence="2">Belongs to the mitochondrial carrier (TC 2.A.29) family.</text>
</comment>
<dbReference type="GO" id="GO:0016020">
    <property type="term" value="C:membrane"/>
    <property type="evidence" value="ECO:0007669"/>
    <property type="project" value="UniProtKB-SubCell"/>
</dbReference>
<feature type="transmembrane region" description="Helical" evidence="8">
    <location>
        <begin position="225"/>
        <end position="247"/>
    </location>
</feature>
<evidence type="ECO:0000256" key="5">
    <source>
        <dbReference type="ARBA" id="ARBA00022737"/>
    </source>
</evidence>
<evidence type="ECO:0008006" key="10">
    <source>
        <dbReference type="Google" id="ProtNLM"/>
    </source>
</evidence>
<accession>A0A3G5AC10</accession>
<dbReference type="PANTHER" id="PTHR45624:SF9">
    <property type="entry name" value="CARRIER PROTEIN, PUTATIVE (AFU_ORTHOLOGUE AFUA_4G06390)-RELATED"/>
    <property type="match status" value="1"/>
</dbReference>
<keyword evidence="3" id="KW-0813">Transport</keyword>
<keyword evidence="7 8" id="KW-0472">Membrane</keyword>
<dbReference type="Gene3D" id="1.50.40.10">
    <property type="entry name" value="Mitochondrial carrier domain"/>
    <property type="match status" value="2"/>
</dbReference>
<dbReference type="EMBL" id="MK072416">
    <property type="protein sequence ID" value="AYV84697.1"/>
    <property type="molecule type" value="Genomic_DNA"/>
</dbReference>
<evidence type="ECO:0000256" key="7">
    <source>
        <dbReference type="ARBA" id="ARBA00023136"/>
    </source>
</evidence>
<gene>
    <name evidence="9" type="ORF">Hyperionvirus34_21</name>
</gene>
<organism evidence="9">
    <name type="scientific">Hyperionvirus sp</name>
    <dbReference type="NCBI Taxonomy" id="2487770"/>
    <lineage>
        <taxon>Viruses</taxon>
        <taxon>Varidnaviria</taxon>
        <taxon>Bamfordvirae</taxon>
        <taxon>Nucleocytoviricota</taxon>
        <taxon>Megaviricetes</taxon>
        <taxon>Imitervirales</taxon>
        <taxon>Mimiviridae</taxon>
        <taxon>Klosneuvirinae</taxon>
    </lineage>
</organism>
<feature type="transmembrane region" description="Helical" evidence="8">
    <location>
        <begin position="92"/>
        <end position="113"/>
    </location>
</feature>
<keyword evidence="4 8" id="KW-0812">Transmembrane</keyword>
<comment type="subcellular location">
    <subcellularLocation>
        <location evidence="1">Membrane</location>
        <topology evidence="1">Multi-pass membrane protein</topology>
    </subcellularLocation>
</comment>
<sequence>MTTDSPNVLHNLIPGFLQGLVRTIIVYPSDAIKVHMQKHQHGTTLSTISHALKNDPKIFYRGSTLSFLITPIDRALQFYFLESAYKKNYNPYLIGLATGAVASLYTTPIQYILRNAILDKDGYKIYQNLKSGNLTIKKLYRHLPIEFPKISIGTSIQVGTYMTLRSKIPKERQVYYAPLIGGACAMLGWSVIFPLDRIMTEVISESNRNFASLIKKCAQRGIRGFYFGITPVFIRSIPATAAGMFVYEYSRKRLGLK</sequence>
<evidence type="ECO:0000256" key="6">
    <source>
        <dbReference type="ARBA" id="ARBA00022989"/>
    </source>
</evidence>
<proteinExistence type="inferred from homology"/>
<keyword evidence="6 8" id="KW-1133">Transmembrane helix</keyword>
<feature type="transmembrane region" description="Helical" evidence="8">
    <location>
        <begin position="174"/>
        <end position="192"/>
    </location>
</feature>
<dbReference type="InterPro" id="IPR050567">
    <property type="entry name" value="Mitochondrial_Carrier"/>
</dbReference>
<dbReference type="PROSITE" id="PS50920">
    <property type="entry name" value="SOLCAR"/>
    <property type="match status" value="2"/>
</dbReference>
<name>A0A3G5AC10_9VIRU</name>